<dbReference type="GeneID" id="93304998"/>
<evidence type="ECO:0000313" key="1">
    <source>
        <dbReference type="EMBL" id="ODM02107.1"/>
    </source>
</evidence>
<organism evidence="2 4">
    <name type="scientific">Eisenbergiella tayi</name>
    <dbReference type="NCBI Taxonomy" id="1432052"/>
    <lineage>
        <taxon>Bacteria</taxon>
        <taxon>Bacillati</taxon>
        <taxon>Bacillota</taxon>
        <taxon>Clostridia</taxon>
        <taxon>Lachnospirales</taxon>
        <taxon>Lachnospiraceae</taxon>
        <taxon>Eisenbergiella</taxon>
    </lineage>
</organism>
<gene>
    <name evidence="2" type="ORF">BEH84_02106</name>
    <name evidence="1" type="ORF">BEI61_06106</name>
</gene>
<dbReference type="Proteomes" id="UP000095003">
    <property type="component" value="Unassembled WGS sequence"/>
</dbReference>
<evidence type="ECO:0008006" key="5">
    <source>
        <dbReference type="Google" id="ProtNLM"/>
    </source>
</evidence>
<sequence>MNLQKKEYNEGYDRTEFYSIMGKFFAEKKYRDEMPYLINTEEKEWRLFYEEGVLAGFYGHEEKKELTIISGVYVIHEYRHSEVCAFMVEDMLLSFPSIRMTTSNPRLLTILRRNDFRQLSRRGCYLTMERVTPCQENVTITGQRSGTIINLAEDSTQLRIQKEPVWTSTT</sequence>
<proteinExistence type="predicted"/>
<dbReference type="Proteomes" id="UP000094067">
    <property type="component" value="Unassembled WGS sequence"/>
</dbReference>
<protein>
    <recommendedName>
        <fullName evidence="5">N-acetyltransferase domain-containing protein</fullName>
    </recommendedName>
</protein>
<dbReference type="EMBL" id="MCGH01000005">
    <property type="protein sequence ID" value="ODM02107.1"/>
    <property type="molecule type" value="Genomic_DNA"/>
</dbReference>
<dbReference type="RefSeq" id="WP_069155301.1">
    <property type="nucleotide sequence ID" value="NZ_DBFYTC010000178.1"/>
</dbReference>
<evidence type="ECO:0000313" key="4">
    <source>
        <dbReference type="Proteomes" id="UP000095003"/>
    </source>
</evidence>
<name>A0A1E3AS80_9FIRM</name>
<dbReference type="EMBL" id="MCGI01000002">
    <property type="protein sequence ID" value="ODM11494.1"/>
    <property type="molecule type" value="Genomic_DNA"/>
</dbReference>
<comment type="caution">
    <text evidence="2">The sequence shown here is derived from an EMBL/GenBank/DDBJ whole genome shotgun (WGS) entry which is preliminary data.</text>
</comment>
<evidence type="ECO:0000313" key="2">
    <source>
        <dbReference type="EMBL" id="ODM11494.1"/>
    </source>
</evidence>
<accession>A0A1E3AS80</accession>
<dbReference type="AlphaFoldDB" id="A0A1E3AS80"/>
<reference evidence="3 4" key="1">
    <citation type="submission" date="2016-07" db="EMBL/GenBank/DDBJ databases">
        <title>Characterization of isolates of Eisenbergiella tayi derived from blood cultures, using whole genome sequencing.</title>
        <authorList>
            <person name="Burdz T."/>
            <person name="Wiebe D."/>
            <person name="Huynh C."/>
            <person name="Bernard K."/>
        </authorList>
    </citation>
    <scope>NUCLEOTIDE SEQUENCE [LARGE SCALE GENOMIC DNA]</scope>
    <source>
        <strain evidence="1 3">NML 110608</strain>
        <strain evidence="2 4">NML 120489</strain>
    </source>
</reference>
<evidence type="ECO:0000313" key="3">
    <source>
        <dbReference type="Proteomes" id="UP000094067"/>
    </source>
</evidence>